<evidence type="ECO:0000313" key="3">
    <source>
        <dbReference type="Proteomes" id="UP000321907"/>
    </source>
</evidence>
<dbReference type="RefSeq" id="WP_147931339.1">
    <property type="nucleotide sequence ID" value="NZ_VOXD01000020.1"/>
</dbReference>
<dbReference type="InterPro" id="IPR007395">
    <property type="entry name" value="Zn_peptidase_2"/>
</dbReference>
<dbReference type="Pfam" id="PF04298">
    <property type="entry name" value="Zn_peptidase_2"/>
    <property type="match status" value="1"/>
</dbReference>
<keyword evidence="1" id="KW-1133">Transmembrane helix</keyword>
<dbReference type="AlphaFoldDB" id="A0A5C7FQM0"/>
<keyword evidence="1" id="KW-0472">Membrane</keyword>
<keyword evidence="1" id="KW-0812">Transmembrane</keyword>
<sequence>MFSGGYITYIIITMIFAGIGSLVSKRLKSKFKQYSKVPMTGGLTGAEVAAKMLSYYRVDDVKIVQGQGFLTDHYNPATKTVSLSPEVYNGRHVSAAAVASHECGHAVQHAEAYAWLGFRSAMVPVVQVASRMQSVIFMAAIALASSALGPTVMLAAICVFGATTLFAVITLPVEFDASRRALNWLDESRVATGVQHAGAKDALWWAAMTYVVSALSSVAVLGYLVLSYLGSRD</sequence>
<name>A0A5C7FQM0_9BACT</name>
<dbReference type="Proteomes" id="UP000321907">
    <property type="component" value="Unassembled WGS sequence"/>
</dbReference>
<accession>A0A5C7FQM0</accession>
<proteinExistence type="predicted"/>
<feature type="transmembrane region" description="Helical" evidence="1">
    <location>
        <begin position="136"/>
        <end position="169"/>
    </location>
</feature>
<protein>
    <submittedName>
        <fullName evidence="2">Zinc metallopeptidase</fullName>
    </submittedName>
</protein>
<gene>
    <name evidence="2" type="ORF">FUA23_13815</name>
</gene>
<evidence type="ECO:0000313" key="2">
    <source>
        <dbReference type="EMBL" id="TXF88736.1"/>
    </source>
</evidence>
<reference evidence="2 3" key="1">
    <citation type="submission" date="2019-08" db="EMBL/GenBank/DDBJ databases">
        <title>Lewinella sp. strain SSH13 Genome sequencing and assembly.</title>
        <authorList>
            <person name="Kim I."/>
        </authorList>
    </citation>
    <scope>NUCLEOTIDE SEQUENCE [LARGE SCALE GENOMIC DNA]</scope>
    <source>
        <strain evidence="2 3">SSH13</strain>
    </source>
</reference>
<dbReference type="OrthoDB" id="9784298at2"/>
<feature type="transmembrane region" description="Helical" evidence="1">
    <location>
        <begin position="202"/>
        <end position="226"/>
    </location>
</feature>
<keyword evidence="3" id="KW-1185">Reference proteome</keyword>
<evidence type="ECO:0000256" key="1">
    <source>
        <dbReference type="SAM" id="Phobius"/>
    </source>
</evidence>
<dbReference type="EMBL" id="VOXD01000020">
    <property type="protein sequence ID" value="TXF88736.1"/>
    <property type="molecule type" value="Genomic_DNA"/>
</dbReference>
<organism evidence="2 3">
    <name type="scientific">Neolewinella aurantiaca</name>
    <dbReference type="NCBI Taxonomy" id="2602767"/>
    <lineage>
        <taxon>Bacteria</taxon>
        <taxon>Pseudomonadati</taxon>
        <taxon>Bacteroidota</taxon>
        <taxon>Saprospiria</taxon>
        <taxon>Saprospirales</taxon>
        <taxon>Lewinellaceae</taxon>
        <taxon>Neolewinella</taxon>
    </lineage>
</organism>
<dbReference type="PANTHER" id="PTHR36434">
    <property type="entry name" value="MEMBRANE PROTEASE YUGP-RELATED"/>
    <property type="match status" value="1"/>
</dbReference>
<dbReference type="PANTHER" id="PTHR36434:SF1">
    <property type="entry name" value="MEMBRANE PROTEASE YUGP-RELATED"/>
    <property type="match status" value="1"/>
</dbReference>
<comment type="caution">
    <text evidence="2">The sequence shown here is derived from an EMBL/GenBank/DDBJ whole genome shotgun (WGS) entry which is preliminary data.</text>
</comment>
<feature type="transmembrane region" description="Helical" evidence="1">
    <location>
        <begin position="6"/>
        <end position="23"/>
    </location>
</feature>